<dbReference type="Gene3D" id="3.30.200.20">
    <property type="entry name" value="Phosphorylase Kinase, domain 1"/>
    <property type="match status" value="1"/>
</dbReference>
<dbReference type="PANTHER" id="PTHR21310:SF15">
    <property type="entry name" value="AMINOGLYCOSIDE PHOSPHOTRANSFERASE DOMAIN-CONTAINING PROTEIN"/>
    <property type="match status" value="1"/>
</dbReference>
<dbReference type="Pfam" id="PF01636">
    <property type="entry name" value="APH"/>
    <property type="match status" value="1"/>
</dbReference>
<feature type="domain" description="Aminoglycoside phosphotransferase" evidence="2">
    <location>
        <begin position="10"/>
        <end position="237"/>
    </location>
</feature>
<proteinExistence type="predicted"/>
<comment type="caution">
    <text evidence="3">The sequence shown here is derived from an EMBL/GenBank/DDBJ whole genome shotgun (WGS) entry which is preliminary data.</text>
</comment>
<dbReference type="InterPro" id="IPR002575">
    <property type="entry name" value="Aminoglycoside_PTrfase"/>
</dbReference>
<dbReference type="PATRIC" id="fig|396014.3.peg.2408"/>
<name>Z9JS30_9MICO</name>
<feature type="region of interest" description="Disordered" evidence="1">
    <location>
        <begin position="117"/>
        <end position="139"/>
    </location>
</feature>
<dbReference type="PANTHER" id="PTHR21310">
    <property type="entry name" value="AMINOGLYCOSIDE PHOSPHOTRANSFERASE-RELATED-RELATED"/>
    <property type="match status" value="1"/>
</dbReference>
<evidence type="ECO:0000256" key="1">
    <source>
        <dbReference type="SAM" id="MobiDB-lite"/>
    </source>
</evidence>
<dbReference type="HOGENOM" id="CLU_932764_0_0_11"/>
<dbReference type="STRING" id="396014.BF93_01850"/>
<dbReference type="InterPro" id="IPR051678">
    <property type="entry name" value="AGP_Transferase"/>
</dbReference>
<dbReference type="Proteomes" id="UP000023067">
    <property type="component" value="Unassembled WGS sequence"/>
</dbReference>
<dbReference type="EMBL" id="JDYK01000012">
    <property type="protein sequence ID" value="EWS80843.1"/>
    <property type="molecule type" value="Genomic_DNA"/>
</dbReference>
<dbReference type="InterPro" id="IPR011009">
    <property type="entry name" value="Kinase-like_dom_sf"/>
</dbReference>
<reference evidence="3 4" key="1">
    <citation type="submission" date="2014-02" db="EMBL/GenBank/DDBJ databases">
        <title>Genome sequence of Brachybacterium phenoliresistens strain W13A50.</title>
        <authorList>
            <person name="Wang X."/>
        </authorList>
    </citation>
    <scope>NUCLEOTIDE SEQUENCE [LARGE SCALE GENOMIC DNA]</scope>
    <source>
        <strain evidence="3 4">W13A50</strain>
    </source>
</reference>
<dbReference type="GO" id="GO:0016740">
    <property type="term" value="F:transferase activity"/>
    <property type="evidence" value="ECO:0007669"/>
    <property type="project" value="UniProtKB-KW"/>
</dbReference>
<dbReference type="eggNOG" id="COG3173">
    <property type="taxonomic scope" value="Bacteria"/>
</dbReference>
<protein>
    <submittedName>
        <fullName evidence="3">Phosphotransferase</fullName>
    </submittedName>
</protein>
<evidence type="ECO:0000313" key="3">
    <source>
        <dbReference type="EMBL" id="EWS80843.1"/>
    </source>
</evidence>
<evidence type="ECO:0000313" key="4">
    <source>
        <dbReference type="Proteomes" id="UP000023067"/>
    </source>
</evidence>
<keyword evidence="4" id="KW-1185">Reference proteome</keyword>
<sequence>MRRVAEPVLLGRGWDNDMWHVGTLDDGTRVVLRRPYRELGRWALQQEIAALRTMVPCAEFATPQLLAVLGEDEPAGPASLMTWLEGEVVADVLQRRDAGEASRPARLLAGALAQLHRPAPAEHPRSPYRGVPLASRPGRTESDLAALRERPQPEGLGAEQLARVEEILRRGLDAAPWRGPDLLLHGDPHPANLVMLRDGRLGMIDWGDTSAGDPASDLAQLFLLDPGGDGLAAYLDAVRGGRAGSAAVLADVAALEARSRAWAVRFAVMILAHALRGEADAQAPLAQCARNLLLAWSV</sequence>
<dbReference type="Gene3D" id="3.90.1200.10">
    <property type="match status" value="1"/>
</dbReference>
<keyword evidence="3" id="KW-0808">Transferase</keyword>
<organism evidence="3 4">
    <name type="scientific">Brachybacterium phenoliresistens</name>
    <dbReference type="NCBI Taxonomy" id="396014"/>
    <lineage>
        <taxon>Bacteria</taxon>
        <taxon>Bacillati</taxon>
        <taxon>Actinomycetota</taxon>
        <taxon>Actinomycetes</taxon>
        <taxon>Micrococcales</taxon>
        <taxon>Dermabacteraceae</taxon>
        <taxon>Brachybacterium</taxon>
    </lineage>
</organism>
<dbReference type="AlphaFoldDB" id="Z9JS30"/>
<gene>
    <name evidence="3" type="ORF">BF93_01850</name>
</gene>
<accession>Z9JS30</accession>
<evidence type="ECO:0000259" key="2">
    <source>
        <dbReference type="Pfam" id="PF01636"/>
    </source>
</evidence>
<dbReference type="SUPFAM" id="SSF56112">
    <property type="entry name" value="Protein kinase-like (PK-like)"/>
    <property type="match status" value="1"/>
</dbReference>